<dbReference type="GO" id="GO:0015074">
    <property type="term" value="P:DNA integration"/>
    <property type="evidence" value="ECO:0007669"/>
    <property type="project" value="InterPro"/>
</dbReference>
<dbReference type="AlphaFoldDB" id="N8QHF5"/>
<dbReference type="SUPFAM" id="SSF56349">
    <property type="entry name" value="DNA breaking-rejoining enzymes"/>
    <property type="match status" value="1"/>
</dbReference>
<dbReference type="HOGENOM" id="CLU_039906_1_0_6"/>
<gene>
    <name evidence="2" type="ORF">F994_00962</name>
</gene>
<dbReference type="Gene3D" id="1.10.443.10">
    <property type="entry name" value="Intergrase catalytic core"/>
    <property type="match status" value="1"/>
</dbReference>
<sequence>MLGIARKITLSTFTQTKVVKLSHVESTQDNLSEQTKYQFTPVTRKVFQYDQTLGTREIEETIQFNLYPVVVDYRGIPWAEANVYLLDKIRNSLDVVMATYLNIANDLVAYRHFLDETNINWIVFDKNKLYRPTYRYRAYLRGLLEAEEIRFSTARRRMGTIIAFYCWLQSEGVLKPEFPMWKESDHYIDKNNQYGDLITKHIKSTDISIKVANSKNPYADTIEDGWKLRPLRRDEQASLLNALFASKNTEMILIHLLGIATGARLQTILTMKLHHILTEMTESELKEIIIPAGQSTGIDTKNDKKIVIHIPFWLYQKLQIYAMSERAQKRRAKSSLGNSDDQYLFLTNRGRPYYESKSDIQNFDQDFKLHHVKNGQGIRVFINEWMIPHIRVESNKPEFRYQFHDLRATYGMNLTDEQLEYVARGEISLHQAREFVRVRMCHESSATTDLYLQYRQNLEHIRQVASAYNDHLCEIVKKFELRHRL</sequence>
<keyword evidence="1" id="KW-0233">DNA recombination</keyword>
<evidence type="ECO:0008006" key="4">
    <source>
        <dbReference type="Google" id="ProtNLM"/>
    </source>
</evidence>
<dbReference type="PATRIC" id="fig|1217715.3.peg.925"/>
<accession>N8QHF5</accession>
<name>N8QHF5_9GAMM</name>
<dbReference type="eggNOG" id="COG0582">
    <property type="taxonomic scope" value="Bacteria"/>
</dbReference>
<evidence type="ECO:0000313" key="3">
    <source>
        <dbReference type="Proteomes" id="UP000013086"/>
    </source>
</evidence>
<reference evidence="2 3" key="1">
    <citation type="submission" date="2013-02" db="EMBL/GenBank/DDBJ databases">
        <title>The Genome Sequence of Acinetobacter sp. ANC 3994.</title>
        <authorList>
            <consortium name="The Broad Institute Genome Sequencing Platform"/>
            <consortium name="The Broad Institute Genome Sequencing Center for Infectious Disease"/>
            <person name="Cerqueira G."/>
            <person name="Feldgarden M."/>
            <person name="Courvalin P."/>
            <person name="Perichon B."/>
            <person name="Grillot-Courvalin C."/>
            <person name="Clermont D."/>
            <person name="Rocha E."/>
            <person name="Yoon E.-J."/>
            <person name="Nemec A."/>
            <person name="Walker B."/>
            <person name="Young S.K."/>
            <person name="Zeng Q."/>
            <person name="Gargeya S."/>
            <person name="Fitzgerald M."/>
            <person name="Haas B."/>
            <person name="Abouelleil A."/>
            <person name="Alvarado L."/>
            <person name="Arachchi H.M."/>
            <person name="Berlin A.M."/>
            <person name="Chapman S.B."/>
            <person name="Dewar J."/>
            <person name="Goldberg J."/>
            <person name="Griggs A."/>
            <person name="Gujja S."/>
            <person name="Hansen M."/>
            <person name="Howarth C."/>
            <person name="Imamovic A."/>
            <person name="Larimer J."/>
            <person name="McCowan C."/>
            <person name="Murphy C."/>
            <person name="Neiman D."/>
            <person name="Pearson M."/>
            <person name="Priest M."/>
            <person name="Roberts A."/>
            <person name="Saif S."/>
            <person name="Shea T."/>
            <person name="Sisk P."/>
            <person name="Sykes S."/>
            <person name="Wortman J."/>
            <person name="Nusbaum C."/>
            <person name="Birren B."/>
        </authorList>
    </citation>
    <scope>NUCLEOTIDE SEQUENCE [LARGE SCALE GENOMIC DNA]</scope>
    <source>
        <strain evidence="2 3">ANC 3994</strain>
    </source>
</reference>
<dbReference type="InterPro" id="IPR011010">
    <property type="entry name" value="DNA_brk_join_enz"/>
</dbReference>
<dbReference type="OrthoDB" id="8823540at2"/>
<comment type="caution">
    <text evidence="2">The sequence shown here is derived from an EMBL/GenBank/DDBJ whole genome shotgun (WGS) entry which is preliminary data.</text>
</comment>
<dbReference type="GO" id="GO:0006310">
    <property type="term" value="P:DNA recombination"/>
    <property type="evidence" value="ECO:0007669"/>
    <property type="project" value="UniProtKB-KW"/>
</dbReference>
<dbReference type="EMBL" id="APOH01000010">
    <property type="protein sequence ID" value="ENU20729.1"/>
    <property type="molecule type" value="Genomic_DNA"/>
</dbReference>
<dbReference type="InterPro" id="IPR013762">
    <property type="entry name" value="Integrase-like_cat_sf"/>
</dbReference>
<protein>
    <recommendedName>
        <fullName evidence="4">Tyr recombinase domain-containing protein</fullName>
    </recommendedName>
</protein>
<dbReference type="GO" id="GO:0003677">
    <property type="term" value="F:DNA binding"/>
    <property type="evidence" value="ECO:0007669"/>
    <property type="project" value="InterPro"/>
</dbReference>
<proteinExistence type="predicted"/>
<dbReference type="Proteomes" id="UP000013086">
    <property type="component" value="Unassembled WGS sequence"/>
</dbReference>
<evidence type="ECO:0000313" key="2">
    <source>
        <dbReference type="EMBL" id="ENU20729.1"/>
    </source>
</evidence>
<organism evidence="2 3">
    <name type="scientific">Acinetobacter bohemicus ANC 3994</name>
    <dbReference type="NCBI Taxonomy" id="1217715"/>
    <lineage>
        <taxon>Bacteria</taxon>
        <taxon>Pseudomonadati</taxon>
        <taxon>Pseudomonadota</taxon>
        <taxon>Gammaproteobacteria</taxon>
        <taxon>Moraxellales</taxon>
        <taxon>Moraxellaceae</taxon>
        <taxon>Acinetobacter</taxon>
    </lineage>
</organism>
<dbReference type="RefSeq" id="WP_004651265.1">
    <property type="nucleotide sequence ID" value="NZ_KB849176.1"/>
</dbReference>
<evidence type="ECO:0000256" key="1">
    <source>
        <dbReference type="ARBA" id="ARBA00023172"/>
    </source>
</evidence>